<dbReference type="InterPro" id="IPR000644">
    <property type="entry name" value="CBS_dom"/>
</dbReference>
<evidence type="ECO:0000313" key="6">
    <source>
        <dbReference type="Proteomes" id="UP000323506"/>
    </source>
</evidence>
<proteinExistence type="predicted"/>
<evidence type="ECO:0000259" key="4">
    <source>
        <dbReference type="PROSITE" id="PS51371"/>
    </source>
</evidence>
<sequence length="442" mass="47341">MAQKQQTRESSALSSCEAYFEKVNSRKKLPQPLQETLTTAFARIPVSSFPQVPAGKVIEIQADTTVADAVKVLSDCNILSAPVINPDAATSMNWRERYLGIIDYSAIVLWVLETAEVAAVALSASTATAVGLGAGAVGALGALAVSVTGPAAVAGLTVAAVGAAVAGGVAADQASGGDAPAAADNLGKEFYKVILQEEPFKSTTVKSIVKSYRWAPFIPVATDSSMLSVLLLLSKYRLRNVPVIEPGNPEIQNYITQSAVVGGLEGCKGRDWFDCIAARPISDMGLPFMSSNKIISIQNDDLVLEAFKRMRDNHVGGLPVVEGPSKKIVGNVSIRDIRHLLLKPELFSNFRQLTVEDFISTVVSTGQEIGRVTTPITCKVDSTLGSVIQSLATKRVHRIYIVDENEVTGVITLRDVISCFIFEPPNFFDNYFGFSVKEMLNK</sequence>
<accession>A0A5D2DXC7</accession>
<feature type="domain" description="CBS" evidence="4">
    <location>
        <begin position="371"/>
        <end position="430"/>
    </location>
</feature>
<keyword evidence="1" id="KW-0677">Repeat</keyword>
<dbReference type="SUPFAM" id="SSF54631">
    <property type="entry name" value="CBS-domain pair"/>
    <property type="match status" value="2"/>
</dbReference>
<dbReference type="Proteomes" id="UP000323506">
    <property type="component" value="Chromosome A13"/>
</dbReference>
<evidence type="ECO:0000313" key="5">
    <source>
        <dbReference type="EMBL" id="TYG85754.1"/>
    </source>
</evidence>
<keyword evidence="6" id="KW-1185">Reference proteome</keyword>
<dbReference type="CDD" id="cd02205">
    <property type="entry name" value="CBS_pair_SF"/>
    <property type="match status" value="1"/>
</dbReference>
<evidence type="ECO:0000256" key="1">
    <source>
        <dbReference type="ARBA" id="ARBA00022737"/>
    </source>
</evidence>
<evidence type="ECO:0000256" key="3">
    <source>
        <dbReference type="PROSITE-ProRule" id="PRU00703"/>
    </source>
</evidence>
<dbReference type="Pfam" id="PF00571">
    <property type="entry name" value="CBS"/>
    <property type="match status" value="2"/>
</dbReference>
<feature type="domain" description="CBS" evidence="4">
    <location>
        <begin position="51"/>
        <end position="117"/>
    </location>
</feature>
<protein>
    <recommendedName>
        <fullName evidence="4">CBS domain-containing protein</fullName>
    </recommendedName>
</protein>
<evidence type="ECO:0000256" key="2">
    <source>
        <dbReference type="ARBA" id="ARBA00023122"/>
    </source>
</evidence>
<dbReference type="AlphaFoldDB" id="A0A5D2DXC7"/>
<organism evidence="5 6">
    <name type="scientific">Gossypium darwinii</name>
    <name type="common">Darwin's cotton</name>
    <name type="synonym">Gossypium barbadense var. darwinii</name>
    <dbReference type="NCBI Taxonomy" id="34276"/>
    <lineage>
        <taxon>Eukaryota</taxon>
        <taxon>Viridiplantae</taxon>
        <taxon>Streptophyta</taxon>
        <taxon>Embryophyta</taxon>
        <taxon>Tracheophyta</taxon>
        <taxon>Spermatophyta</taxon>
        <taxon>Magnoliopsida</taxon>
        <taxon>eudicotyledons</taxon>
        <taxon>Gunneridae</taxon>
        <taxon>Pentapetalae</taxon>
        <taxon>rosids</taxon>
        <taxon>malvids</taxon>
        <taxon>Malvales</taxon>
        <taxon>Malvaceae</taxon>
        <taxon>Malvoideae</taxon>
        <taxon>Gossypium</taxon>
    </lineage>
</organism>
<dbReference type="SMART" id="SM00116">
    <property type="entry name" value="CBS"/>
    <property type="match status" value="4"/>
</dbReference>
<dbReference type="EMBL" id="CM017700">
    <property type="protein sequence ID" value="TYG85754.1"/>
    <property type="molecule type" value="Genomic_DNA"/>
</dbReference>
<reference evidence="5 6" key="1">
    <citation type="submission" date="2019-06" db="EMBL/GenBank/DDBJ databases">
        <title>WGS assembly of Gossypium darwinii.</title>
        <authorList>
            <person name="Chen Z.J."/>
            <person name="Sreedasyam A."/>
            <person name="Ando A."/>
            <person name="Song Q."/>
            <person name="De L."/>
            <person name="Hulse-Kemp A."/>
            <person name="Ding M."/>
            <person name="Ye W."/>
            <person name="Kirkbride R."/>
            <person name="Jenkins J."/>
            <person name="Plott C."/>
            <person name="Lovell J."/>
            <person name="Lin Y.-M."/>
            <person name="Vaughn R."/>
            <person name="Liu B."/>
            <person name="Li W."/>
            <person name="Simpson S."/>
            <person name="Scheffler B."/>
            <person name="Saski C."/>
            <person name="Grover C."/>
            <person name="Hu G."/>
            <person name="Conover J."/>
            <person name="Carlson J."/>
            <person name="Shu S."/>
            <person name="Boston L."/>
            <person name="Williams M."/>
            <person name="Peterson D."/>
            <person name="Mcgee K."/>
            <person name="Jones D."/>
            <person name="Wendel J."/>
            <person name="Stelly D."/>
            <person name="Grimwood J."/>
            <person name="Schmutz J."/>
        </authorList>
    </citation>
    <scope>NUCLEOTIDE SEQUENCE [LARGE SCALE GENOMIC DNA]</scope>
    <source>
        <strain evidence="5">1808015.09</strain>
    </source>
</reference>
<dbReference type="Gene3D" id="3.10.580.10">
    <property type="entry name" value="CBS-domain"/>
    <property type="match status" value="2"/>
</dbReference>
<gene>
    <name evidence="5" type="ORF">ES288_A13G080800v1</name>
</gene>
<dbReference type="PANTHER" id="PTHR13780:SF47">
    <property type="entry name" value="SNF1-RELATED PROTEIN KINASE REGULATORY SUBUNIT GAMMA-1-LIKE"/>
    <property type="match status" value="1"/>
</dbReference>
<dbReference type="InterPro" id="IPR050511">
    <property type="entry name" value="AMPK_gamma/SDS23_families"/>
</dbReference>
<dbReference type="PROSITE" id="PS51371">
    <property type="entry name" value="CBS"/>
    <property type="match status" value="3"/>
</dbReference>
<name>A0A5D2DXC7_GOSDA</name>
<feature type="domain" description="CBS" evidence="4">
    <location>
        <begin position="289"/>
        <end position="348"/>
    </location>
</feature>
<dbReference type="InterPro" id="IPR046342">
    <property type="entry name" value="CBS_dom_sf"/>
</dbReference>
<dbReference type="PANTHER" id="PTHR13780">
    <property type="entry name" value="AMP-ACTIVATED PROTEIN KINASE, GAMMA REGULATORY SUBUNIT"/>
    <property type="match status" value="1"/>
</dbReference>
<keyword evidence="2 3" id="KW-0129">CBS domain</keyword>